<dbReference type="InterPro" id="IPR050626">
    <property type="entry name" value="Peptidase_M16"/>
</dbReference>
<dbReference type="PROSITE" id="PS00143">
    <property type="entry name" value="INSULINASE"/>
    <property type="match status" value="1"/>
</dbReference>
<keyword evidence="2" id="KW-0645">Protease</keyword>
<dbReference type="GO" id="GO:0004222">
    <property type="term" value="F:metalloendopeptidase activity"/>
    <property type="evidence" value="ECO:0007669"/>
    <property type="project" value="InterPro"/>
</dbReference>
<name>A0A9W7AQH4_9STRA</name>
<dbReference type="InterPro" id="IPR007863">
    <property type="entry name" value="Peptidase_M16_C"/>
</dbReference>
<evidence type="ECO:0000256" key="2">
    <source>
        <dbReference type="ARBA" id="ARBA00022670"/>
    </source>
</evidence>
<evidence type="ECO:0000313" key="10">
    <source>
        <dbReference type="Proteomes" id="UP001162640"/>
    </source>
</evidence>
<dbReference type="Gene3D" id="3.30.830.10">
    <property type="entry name" value="Metalloenzyme, LuxS/M16 peptidase-like"/>
    <property type="match status" value="1"/>
</dbReference>
<evidence type="ECO:0000313" key="9">
    <source>
        <dbReference type="EMBL" id="GMH75611.1"/>
    </source>
</evidence>
<dbReference type="GO" id="GO:0043171">
    <property type="term" value="P:peptide catabolic process"/>
    <property type="evidence" value="ECO:0007669"/>
    <property type="project" value="TreeGrafter"/>
</dbReference>
<keyword evidence="5" id="KW-0862">Zinc</keyword>
<evidence type="ECO:0000256" key="1">
    <source>
        <dbReference type="ARBA" id="ARBA00007261"/>
    </source>
</evidence>
<dbReference type="PANTHER" id="PTHR43690">
    <property type="entry name" value="NARDILYSIN"/>
    <property type="match status" value="1"/>
</dbReference>
<dbReference type="GO" id="GO:0051603">
    <property type="term" value="P:proteolysis involved in protein catabolic process"/>
    <property type="evidence" value="ECO:0007669"/>
    <property type="project" value="TreeGrafter"/>
</dbReference>
<dbReference type="AlphaFoldDB" id="A0A9W7AQH4"/>
<sequence length="209" mass="22590">NGLTLLLTSYPSSPKSSAALNVQVGAGADPSSIPGLAHFCEHMVFLGSKDYPEENAYKKLISKSGGSSNASTSMESTTFKFVTTASHLSTVLPCFTSFFTSPLMTSSGVSREVNAVDSENSKNLTSDARRRLQILKSRAIQTNSGYSNFSTGNLKTIYGSRSDSQVRELLLNFHKLHYTSNRMSAVVIGPQSIEELEELVIPLLNSIPE</sequence>
<feature type="domain" description="Peptidase M16 N-terminal" evidence="7">
    <location>
        <begin position="7"/>
        <end position="133"/>
    </location>
</feature>
<evidence type="ECO:0000259" key="8">
    <source>
        <dbReference type="Pfam" id="PF05193"/>
    </source>
</evidence>
<dbReference type="SUPFAM" id="SSF63411">
    <property type="entry name" value="LuxS/MPP-like metallohydrolase"/>
    <property type="match status" value="1"/>
</dbReference>
<dbReference type="GO" id="GO:0005739">
    <property type="term" value="C:mitochondrion"/>
    <property type="evidence" value="ECO:0007669"/>
    <property type="project" value="TreeGrafter"/>
</dbReference>
<evidence type="ECO:0000256" key="5">
    <source>
        <dbReference type="ARBA" id="ARBA00022833"/>
    </source>
</evidence>
<accession>A0A9W7AQH4</accession>
<feature type="non-terminal residue" evidence="9">
    <location>
        <position position="209"/>
    </location>
</feature>
<feature type="domain" description="Peptidase M16 C-terminal" evidence="8">
    <location>
        <begin position="167"/>
        <end position="208"/>
    </location>
</feature>
<dbReference type="GO" id="GO:0046872">
    <property type="term" value="F:metal ion binding"/>
    <property type="evidence" value="ECO:0007669"/>
    <property type="project" value="UniProtKB-KW"/>
</dbReference>
<proteinExistence type="inferred from homology"/>
<reference evidence="10" key="1">
    <citation type="journal article" date="2023" name="Commun. Biol.">
        <title>Genome analysis of Parmales, the sister group of diatoms, reveals the evolutionary specialization of diatoms from phago-mixotrophs to photoautotrophs.</title>
        <authorList>
            <person name="Ban H."/>
            <person name="Sato S."/>
            <person name="Yoshikawa S."/>
            <person name="Yamada K."/>
            <person name="Nakamura Y."/>
            <person name="Ichinomiya M."/>
            <person name="Sato N."/>
            <person name="Blanc-Mathieu R."/>
            <person name="Endo H."/>
            <person name="Kuwata A."/>
            <person name="Ogata H."/>
        </authorList>
    </citation>
    <scope>NUCLEOTIDE SEQUENCE [LARGE SCALE GENOMIC DNA]</scope>
</reference>
<comment type="similarity">
    <text evidence="1">Belongs to the peptidase M16 family.</text>
</comment>
<dbReference type="InterPro" id="IPR011249">
    <property type="entry name" value="Metalloenz_LuxS/M16"/>
</dbReference>
<gene>
    <name evidence="9" type="ORF">TL16_g06818</name>
</gene>
<dbReference type="Pfam" id="PF05193">
    <property type="entry name" value="Peptidase_M16_C"/>
    <property type="match status" value="1"/>
</dbReference>
<evidence type="ECO:0000259" key="7">
    <source>
        <dbReference type="Pfam" id="PF00675"/>
    </source>
</evidence>
<evidence type="ECO:0000256" key="3">
    <source>
        <dbReference type="ARBA" id="ARBA00022723"/>
    </source>
</evidence>
<keyword evidence="6" id="KW-0482">Metalloprotease</keyword>
<organism evidence="9 10">
    <name type="scientific">Triparma laevis f. inornata</name>
    <dbReference type="NCBI Taxonomy" id="1714386"/>
    <lineage>
        <taxon>Eukaryota</taxon>
        <taxon>Sar</taxon>
        <taxon>Stramenopiles</taxon>
        <taxon>Ochrophyta</taxon>
        <taxon>Bolidophyceae</taxon>
        <taxon>Parmales</taxon>
        <taxon>Triparmaceae</taxon>
        <taxon>Triparma</taxon>
    </lineage>
</organism>
<keyword evidence="3" id="KW-0479">Metal-binding</keyword>
<dbReference type="PANTHER" id="PTHR43690:SF18">
    <property type="entry name" value="INSULIN-DEGRADING ENZYME-RELATED"/>
    <property type="match status" value="1"/>
</dbReference>
<protein>
    <recommendedName>
        <fullName evidence="11">Peptidase M16 N-terminal domain-containing protein</fullName>
    </recommendedName>
</protein>
<evidence type="ECO:0000256" key="6">
    <source>
        <dbReference type="ARBA" id="ARBA00023049"/>
    </source>
</evidence>
<dbReference type="GO" id="GO:0005829">
    <property type="term" value="C:cytosol"/>
    <property type="evidence" value="ECO:0007669"/>
    <property type="project" value="TreeGrafter"/>
</dbReference>
<dbReference type="Pfam" id="PF00675">
    <property type="entry name" value="Peptidase_M16"/>
    <property type="match status" value="1"/>
</dbReference>
<keyword evidence="4" id="KW-0378">Hydrolase</keyword>
<comment type="caution">
    <text evidence="9">The sequence shown here is derived from an EMBL/GenBank/DDBJ whole genome shotgun (WGS) entry which is preliminary data.</text>
</comment>
<dbReference type="Proteomes" id="UP001162640">
    <property type="component" value="Unassembled WGS sequence"/>
</dbReference>
<dbReference type="EMBL" id="BLQM01000210">
    <property type="protein sequence ID" value="GMH75611.1"/>
    <property type="molecule type" value="Genomic_DNA"/>
</dbReference>
<evidence type="ECO:0000256" key="4">
    <source>
        <dbReference type="ARBA" id="ARBA00022801"/>
    </source>
</evidence>
<evidence type="ECO:0008006" key="11">
    <source>
        <dbReference type="Google" id="ProtNLM"/>
    </source>
</evidence>
<feature type="non-terminal residue" evidence="9">
    <location>
        <position position="1"/>
    </location>
</feature>
<dbReference type="InterPro" id="IPR011765">
    <property type="entry name" value="Pept_M16_N"/>
</dbReference>
<dbReference type="InterPro" id="IPR001431">
    <property type="entry name" value="Pept_M16_Zn_BS"/>
</dbReference>